<gene>
    <name evidence="3" type="primary">smc_24</name>
    <name evidence="3" type="ORF">GALL_291500</name>
</gene>
<dbReference type="Gene3D" id="1.10.287.1490">
    <property type="match status" value="1"/>
</dbReference>
<proteinExistence type="predicted"/>
<comment type="caution">
    <text evidence="3">The sequence shown here is derived from an EMBL/GenBank/DDBJ whole genome shotgun (WGS) entry which is preliminary data.</text>
</comment>
<dbReference type="AlphaFoldDB" id="A0A1J5RH86"/>
<sequence>MATVNKDFSVEEKLVGLIKLQKIDSKLDEIEILKGELPMEVSDLEDEITGLHSRRTRIEEEINGMTEFIEGKKNAMKESEAQIKKYEKQSDNVKNSREFEAISKEIEMQQLEIKLAEKHIRDANEELAEKVKALEIAKKQIATKEGVLNHKKGELEKIIVDTEKEEKHFKKLSDAAREGIDERLMYSYDRIRKSYRNGLAVVPVERDACGGCFNSIPPQRQSEIRLHKKVIVCENCGRILVDADLTDSVTVK</sequence>
<evidence type="ECO:0000259" key="2">
    <source>
        <dbReference type="Pfam" id="PF02591"/>
    </source>
</evidence>
<keyword evidence="1" id="KW-0175">Coiled coil</keyword>
<feature type="coiled-coil region" evidence="1">
    <location>
        <begin position="41"/>
        <end position="144"/>
    </location>
</feature>
<feature type="domain" description="C4-type zinc ribbon" evidence="2">
    <location>
        <begin position="208"/>
        <end position="240"/>
    </location>
</feature>
<evidence type="ECO:0000256" key="1">
    <source>
        <dbReference type="SAM" id="Coils"/>
    </source>
</evidence>
<dbReference type="InterPro" id="IPR003743">
    <property type="entry name" value="Zf-RING_7"/>
</dbReference>
<protein>
    <submittedName>
        <fullName evidence="3">Chromosome partition protein Smc</fullName>
    </submittedName>
</protein>
<organism evidence="3">
    <name type="scientific">mine drainage metagenome</name>
    <dbReference type="NCBI Taxonomy" id="410659"/>
    <lineage>
        <taxon>unclassified sequences</taxon>
        <taxon>metagenomes</taxon>
        <taxon>ecological metagenomes</taxon>
    </lineage>
</organism>
<dbReference type="EMBL" id="MLJW01000350">
    <property type="protein sequence ID" value="OIQ88971.1"/>
    <property type="molecule type" value="Genomic_DNA"/>
</dbReference>
<name>A0A1J5RH86_9ZZZZ</name>
<dbReference type="InterPro" id="IPR052376">
    <property type="entry name" value="Oxidative_Scav/Glycosyltrans"/>
</dbReference>
<dbReference type="PANTHER" id="PTHR39082:SF1">
    <property type="entry name" value="SCAVENGER RECEPTOR CLASS A MEMBER 3"/>
    <property type="match status" value="1"/>
</dbReference>
<accession>A0A1J5RH86</accession>
<dbReference type="Pfam" id="PF02591">
    <property type="entry name" value="Zn_ribbon_9"/>
    <property type="match status" value="1"/>
</dbReference>
<reference evidence="3" key="1">
    <citation type="submission" date="2016-10" db="EMBL/GenBank/DDBJ databases">
        <title>Sequence of Gallionella enrichment culture.</title>
        <authorList>
            <person name="Poehlein A."/>
            <person name="Muehling M."/>
            <person name="Daniel R."/>
        </authorList>
    </citation>
    <scope>NUCLEOTIDE SEQUENCE</scope>
</reference>
<evidence type="ECO:0000313" key="3">
    <source>
        <dbReference type="EMBL" id="OIQ88971.1"/>
    </source>
</evidence>
<dbReference type="PANTHER" id="PTHR39082">
    <property type="entry name" value="PHOSPHOLIPASE C-BETA-2-RELATED"/>
    <property type="match status" value="1"/>
</dbReference>